<dbReference type="Proteomes" id="UP000738349">
    <property type="component" value="Unassembled WGS sequence"/>
</dbReference>
<comment type="caution">
    <text evidence="1">The sequence shown here is derived from an EMBL/GenBank/DDBJ whole genome shotgun (WGS) entry which is preliminary data.</text>
</comment>
<evidence type="ECO:0000313" key="2">
    <source>
        <dbReference type="Proteomes" id="UP000738349"/>
    </source>
</evidence>
<evidence type="ECO:0000313" key="1">
    <source>
        <dbReference type="EMBL" id="KAH7129128.1"/>
    </source>
</evidence>
<sequence length="341" mass="39088">MSFDQVPREVRQRIFELVIRSPADPPASPSVSQEGRKKLDGAGIWQLPPRNPALPLLLLNKQSHDEVKYVQQRVPTDCHVDIMFVKDCGLWTTWSIPVLPRTQYVDSVSATFRIFEPTDDLDDRFRQSLCFHGGCGGPPMATWSFHRLMTGLITDGPGYLRPDVASQLEGQSLNPRYVIKELTINILAPTDNAAHTSVVQSEQAYKEELSRGHGGRSTRWYLHDDPITPEERIAGYMTGELDHLLDQSFYTIRYGMILWEGFMKDIVFLINGAEYNRIVVGELLKNHEPIYWGAASELVVFRKEKYALWRTWLDERRRGMREGLELDDNRPIDDIMSARGI</sequence>
<protein>
    <submittedName>
        <fullName evidence="1">Uncharacterized protein</fullName>
    </submittedName>
</protein>
<dbReference type="EMBL" id="JAGMUV010000018">
    <property type="protein sequence ID" value="KAH7129128.1"/>
    <property type="molecule type" value="Genomic_DNA"/>
</dbReference>
<organism evidence="1 2">
    <name type="scientific">Dactylonectria macrodidyma</name>
    <dbReference type="NCBI Taxonomy" id="307937"/>
    <lineage>
        <taxon>Eukaryota</taxon>
        <taxon>Fungi</taxon>
        <taxon>Dikarya</taxon>
        <taxon>Ascomycota</taxon>
        <taxon>Pezizomycotina</taxon>
        <taxon>Sordariomycetes</taxon>
        <taxon>Hypocreomycetidae</taxon>
        <taxon>Hypocreales</taxon>
        <taxon>Nectriaceae</taxon>
        <taxon>Dactylonectria</taxon>
    </lineage>
</organism>
<dbReference type="OrthoDB" id="2823490at2759"/>
<proteinExistence type="predicted"/>
<reference evidence="1" key="1">
    <citation type="journal article" date="2021" name="Nat. Commun.">
        <title>Genetic determinants of endophytism in the Arabidopsis root mycobiome.</title>
        <authorList>
            <person name="Mesny F."/>
            <person name="Miyauchi S."/>
            <person name="Thiergart T."/>
            <person name="Pickel B."/>
            <person name="Atanasova L."/>
            <person name="Karlsson M."/>
            <person name="Huettel B."/>
            <person name="Barry K.W."/>
            <person name="Haridas S."/>
            <person name="Chen C."/>
            <person name="Bauer D."/>
            <person name="Andreopoulos W."/>
            <person name="Pangilinan J."/>
            <person name="LaButti K."/>
            <person name="Riley R."/>
            <person name="Lipzen A."/>
            <person name="Clum A."/>
            <person name="Drula E."/>
            <person name="Henrissat B."/>
            <person name="Kohler A."/>
            <person name="Grigoriev I.V."/>
            <person name="Martin F.M."/>
            <person name="Hacquard S."/>
        </authorList>
    </citation>
    <scope>NUCLEOTIDE SEQUENCE</scope>
    <source>
        <strain evidence="1">MPI-CAGE-AT-0147</strain>
    </source>
</reference>
<keyword evidence="2" id="KW-1185">Reference proteome</keyword>
<name>A0A9P9E1G0_9HYPO</name>
<accession>A0A9P9E1G0</accession>
<gene>
    <name evidence="1" type="ORF">EDB81DRAFT_808762</name>
</gene>
<dbReference type="AlphaFoldDB" id="A0A9P9E1G0"/>